<keyword evidence="1" id="KW-0472">Membrane</keyword>
<feature type="transmembrane region" description="Helical" evidence="1">
    <location>
        <begin position="18"/>
        <end position="37"/>
    </location>
</feature>
<reference evidence="2" key="1">
    <citation type="submission" date="2021-02" db="EMBL/GenBank/DDBJ databases">
        <title>Genome sequence of Rhodospirillales sp. strain TMPK1 isolated from soil.</title>
        <authorList>
            <person name="Nakai R."/>
            <person name="Kusada H."/>
            <person name="Tamaki H."/>
        </authorList>
    </citation>
    <scope>NUCLEOTIDE SEQUENCE</scope>
    <source>
        <strain evidence="2">TMPK1</strain>
    </source>
</reference>
<evidence type="ECO:0000313" key="2">
    <source>
        <dbReference type="EMBL" id="GIL41053.1"/>
    </source>
</evidence>
<evidence type="ECO:0000256" key="1">
    <source>
        <dbReference type="SAM" id="Phobius"/>
    </source>
</evidence>
<dbReference type="RefSeq" id="WP_420244376.1">
    <property type="nucleotide sequence ID" value="NZ_BOPV01000001.1"/>
</dbReference>
<comment type="caution">
    <text evidence="2">The sequence shown here is derived from an EMBL/GenBank/DDBJ whole genome shotgun (WGS) entry which is preliminary data.</text>
</comment>
<dbReference type="Proteomes" id="UP000681075">
    <property type="component" value="Unassembled WGS sequence"/>
</dbReference>
<accession>A0A8S8XC76</accession>
<organism evidence="2 3">
    <name type="scientific">Roseiterribacter gracilis</name>
    <dbReference type="NCBI Taxonomy" id="2812848"/>
    <lineage>
        <taxon>Bacteria</taxon>
        <taxon>Pseudomonadati</taxon>
        <taxon>Pseudomonadota</taxon>
        <taxon>Alphaproteobacteria</taxon>
        <taxon>Rhodospirillales</taxon>
        <taxon>Roseiterribacteraceae</taxon>
        <taxon>Roseiterribacter</taxon>
    </lineage>
</organism>
<dbReference type="EMBL" id="BOPV01000001">
    <property type="protein sequence ID" value="GIL41053.1"/>
    <property type="molecule type" value="Genomic_DNA"/>
</dbReference>
<gene>
    <name evidence="2" type="ORF">TMPK1_32900</name>
</gene>
<dbReference type="AlphaFoldDB" id="A0A8S8XC76"/>
<keyword evidence="3" id="KW-1185">Reference proteome</keyword>
<evidence type="ECO:0000313" key="3">
    <source>
        <dbReference type="Proteomes" id="UP000681075"/>
    </source>
</evidence>
<protein>
    <submittedName>
        <fullName evidence="2">Uncharacterized protein</fullName>
    </submittedName>
</protein>
<keyword evidence="1" id="KW-1133">Transmembrane helix</keyword>
<name>A0A8S8XC76_9PROT</name>
<keyword evidence="1" id="KW-0812">Transmembrane</keyword>
<sequence length="43" mass="4669">MPRAEKPALDRKLRQRNYAVLAALLAWCVIIFAVAIVKMGGGG</sequence>
<proteinExistence type="predicted"/>